<comment type="similarity">
    <text evidence="1 2">Belongs to the ArsC family.</text>
</comment>
<dbReference type="Gene3D" id="3.40.30.10">
    <property type="entry name" value="Glutaredoxin"/>
    <property type="match status" value="1"/>
</dbReference>
<evidence type="ECO:0000256" key="1">
    <source>
        <dbReference type="ARBA" id="ARBA00007198"/>
    </source>
</evidence>
<evidence type="ECO:0000256" key="2">
    <source>
        <dbReference type="PROSITE-ProRule" id="PRU01282"/>
    </source>
</evidence>
<dbReference type="EMBL" id="BMKE01000014">
    <property type="protein sequence ID" value="GGB46026.1"/>
    <property type="molecule type" value="Genomic_DNA"/>
</dbReference>
<dbReference type="SUPFAM" id="SSF52833">
    <property type="entry name" value="Thioredoxin-like"/>
    <property type="match status" value="1"/>
</dbReference>
<reference evidence="4" key="1">
    <citation type="journal article" date="2019" name="Int. J. Syst. Evol. Microbiol.">
        <title>The Global Catalogue of Microorganisms (GCM) 10K type strain sequencing project: providing services to taxonomists for standard genome sequencing and annotation.</title>
        <authorList>
            <consortium name="The Broad Institute Genomics Platform"/>
            <consortium name="The Broad Institute Genome Sequencing Center for Infectious Disease"/>
            <person name="Wu L."/>
            <person name="Ma J."/>
        </authorList>
    </citation>
    <scope>NUCLEOTIDE SEQUENCE [LARGE SCALE GENOMIC DNA]</scope>
    <source>
        <strain evidence="4">CGMCC 1.15923</strain>
    </source>
</reference>
<keyword evidence="4" id="KW-1185">Reference proteome</keyword>
<dbReference type="InterPro" id="IPR006504">
    <property type="entry name" value="Tscrpt_reg_Spx/MgsR"/>
</dbReference>
<dbReference type="CDD" id="cd03035">
    <property type="entry name" value="ArsC_Yffb"/>
    <property type="match status" value="1"/>
</dbReference>
<dbReference type="PANTHER" id="PTHR30041:SF8">
    <property type="entry name" value="PROTEIN YFFB"/>
    <property type="match status" value="1"/>
</dbReference>
<dbReference type="Proteomes" id="UP000646152">
    <property type="component" value="Unassembled WGS sequence"/>
</dbReference>
<accession>A0ABQ1INL9</accession>
<proteinExistence type="inferred from homology"/>
<dbReference type="PANTHER" id="PTHR30041">
    <property type="entry name" value="ARSENATE REDUCTASE"/>
    <property type="match status" value="1"/>
</dbReference>
<dbReference type="NCBIfam" id="TIGR01617">
    <property type="entry name" value="arsC_related"/>
    <property type="match status" value="1"/>
</dbReference>
<gene>
    <name evidence="3" type="ORF">GCM10011502_19230</name>
</gene>
<evidence type="ECO:0000313" key="4">
    <source>
        <dbReference type="Proteomes" id="UP000646152"/>
    </source>
</evidence>
<dbReference type="InterPro" id="IPR036249">
    <property type="entry name" value="Thioredoxin-like_sf"/>
</dbReference>
<dbReference type="PROSITE" id="PS51353">
    <property type="entry name" value="ARSC"/>
    <property type="match status" value="1"/>
</dbReference>
<dbReference type="InterPro" id="IPR006660">
    <property type="entry name" value="Arsenate_reductase-like"/>
</dbReference>
<comment type="caution">
    <text evidence="3">The sequence shown here is derived from an EMBL/GenBank/DDBJ whole genome shotgun (WGS) entry which is preliminary data.</text>
</comment>
<name>A0ABQ1INL9_9GAMM</name>
<dbReference type="NCBIfam" id="NF008107">
    <property type="entry name" value="PRK10853.1"/>
    <property type="match status" value="1"/>
</dbReference>
<evidence type="ECO:0008006" key="5">
    <source>
        <dbReference type="Google" id="ProtNLM"/>
    </source>
</evidence>
<dbReference type="Pfam" id="PF03960">
    <property type="entry name" value="ArsC"/>
    <property type="match status" value="1"/>
</dbReference>
<dbReference type="RefSeq" id="WP_188629903.1">
    <property type="nucleotide sequence ID" value="NZ_BMKE01000014.1"/>
</dbReference>
<evidence type="ECO:0000313" key="3">
    <source>
        <dbReference type="EMBL" id="GGB46026.1"/>
    </source>
</evidence>
<organism evidence="3 4">
    <name type="scientific">Oceanisphaera marina</name>
    <dbReference type="NCBI Taxonomy" id="2017550"/>
    <lineage>
        <taxon>Bacteria</taxon>
        <taxon>Pseudomonadati</taxon>
        <taxon>Pseudomonadota</taxon>
        <taxon>Gammaproteobacteria</taxon>
        <taxon>Aeromonadales</taxon>
        <taxon>Aeromonadaceae</taxon>
        <taxon>Oceanisphaera</taxon>
    </lineage>
</organism>
<protein>
    <recommendedName>
        <fullName evidence="5">ArsC family reductase</fullName>
    </recommendedName>
</protein>
<sequence length="116" mass="13275">MTITLYGIKNCDTVKKARNWLEQHDIHYQFVDHRVDGLDDENLQLWLDKLGWESLVNKRSTTYRALSDTDKANLGAGTAAALLKANPTLIKRPLLVLSDELHLGFKPELYAHLFNK</sequence>